<dbReference type="AlphaFoldDB" id="A0AAX7UCI5"/>
<dbReference type="InterPro" id="IPR032567">
    <property type="entry name" value="RTL1-rel"/>
</dbReference>
<keyword evidence="5" id="KW-1185">Reference proteome</keyword>
<reference evidence="4" key="2">
    <citation type="submission" date="2025-08" db="UniProtKB">
        <authorList>
            <consortium name="Ensembl"/>
        </authorList>
    </citation>
    <scope>IDENTIFICATION</scope>
</reference>
<dbReference type="PANTHER" id="PTHR15503">
    <property type="entry name" value="LDOC1 RELATED"/>
    <property type="match status" value="1"/>
</dbReference>
<dbReference type="PANTHER" id="PTHR15503:SF36">
    <property type="entry name" value="RETROTRANSPOSON GAG-LIKE PROTEIN 5"/>
    <property type="match status" value="1"/>
</dbReference>
<feature type="domain" description="CCHC-type" evidence="3">
    <location>
        <begin position="403"/>
        <end position="418"/>
    </location>
</feature>
<evidence type="ECO:0000313" key="5">
    <source>
        <dbReference type="Proteomes" id="UP000265100"/>
    </source>
</evidence>
<dbReference type="Gene3D" id="4.10.60.10">
    <property type="entry name" value="Zinc finger, CCHC-type"/>
    <property type="match status" value="1"/>
</dbReference>
<keyword evidence="1" id="KW-0863">Zinc-finger</keyword>
<keyword evidence="1" id="KW-0862">Zinc</keyword>
<dbReference type="PROSITE" id="PS50158">
    <property type="entry name" value="ZF_CCHC"/>
    <property type="match status" value="1"/>
</dbReference>
<dbReference type="GO" id="GO:0008270">
    <property type="term" value="F:zinc ion binding"/>
    <property type="evidence" value="ECO:0007669"/>
    <property type="project" value="UniProtKB-KW"/>
</dbReference>
<dbReference type="InterPro" id="IPR001878">
    <property type="entry name" value="Znf_CCHC"/>
</dbReference>
<evidence type="ECO:0000256" key="2">
    <source>
        <dbReference type="SAM" id="MobiDB-lite"/>
    </source>
</evidence>
<accession>A0AAX7UCI5</accession>
<organism evidence="4 5">
    <name type="scientific">Astatotilapia calliptera</name>
    <name type="common">Eastern happy</name>
    <name type="synonym">Chromis callipterus</name>
    <dbReference type="NCBI Taxonomy" id="8154"/>
    <lineage>
        <taxon>Eukaryota</taxon>
        <taxon>Metazoa</taxon>
        <taxon>Chordata</taxon>
        <taxon>Craniata</taxon>
        <taxon>Vertebrata</taxon>
        <taxon>Euteleostomi</taxon>
        <taxon>Actinopterygii</taxon>
        <taxon>Neopterygii</taxon>
        <taxon>Teleostei</taxon>
        <taxon>Neoteleostei</taxon>
        <taxon>Acanthomorphata</taxon>
        <taxon>Ovalentaria</taxon>
        <taxon>Cichlomorphae</taxon>
        <taxon>Cichliformes</taxon>
        <taxon>Cichlidae</taxon>
        <taxon>African cichlids</taxon>
        <taxon>Pseudocrenilabrinae</taxon>
        <taxon>Haplochromini</taxon>
        <taxon>Astatotilapia</taxon>
    </lineage>
</organism>
<dbReference type="InterPro" id="IPR032549">
    <property type="entry name" value="DUF4939"/>
</dbReference>
<dbReference type="Pfam" id="PF16297">
    <property type="entry name" value="DUF4939"/>
    <property type="match status" value="1"/>
</dbReference>
<dbReference type="SUPFAM" id="SSF57756">
    <property type="entry name" value="Retrovirus zinc finger-like domains"/>
    <property type="match status" value="1"/>
</dbReference>
<evidence type="ECO:0000259" key="3">
    <source>
        <dbReference type="PROSITE" id="PS50158"/>
    </source>
</evidence>
<feature type="compositionally biased region" description="Acidic residues" evidence="2">
    <location>
        <begin position="370"/>
        <end position="380"/>
    </location>
</feature>
<reference evidence="4" key="1">
    <citation type="submission" date="2018-05" db="EMBL/GenBank/DDBJ databases">
        <authorList>
            <person name="Datahose"/>
        </authorList>
    </citation>
    <scope>NUCLEOTIDE SEQUENCE</scope>
</reference>
<protein>
    <recommendedName>
        <fullName evidence="3">CCHC-type domain-containing protein</fullName>
    </recommendedName>
</protein>
<dbReference type="Ensembl" id="ENSACLT00000046536.1">
    <property type="protein sequence ID" value="ENSACLP00000067044.1"/>
    <property type="gene ID" value="ENSACLG00000033228.1"/>
</dbReference>
<feature type="region of interest" description="Disordered" evidence="2">
    <location>
        <begin position="344"/>
        <end position="396"/>
    </location>
</feature>
<keyword evidence="1" id="KW-0479">Metal-binding</keyword>
<sequence>MLSQDASSSCGIFHPPLPTPVSGSSLGVICGAFLGPRKSRRRRGRAGVQVKLRLFWKRGLAVPGSMRRRYLRSVHPDSPVVWPSIPAVSGIYERRGSNSLFLRPLNRAASVNEMSSTSLREMLKHVSKEQTALLQAMTELKGMLISSPNTAPTQPAPSLEAAAACPLPPSPPPRQREYSLPAPEKFDGELGRSRGFLTQCSLVFRQQPCAFASDSAKIAYLVQLMTGRALQWAQAVLNTQPSVSYDVFLSKFRCVFDKGASSDAAGHRMFSLKQGRRSVADFSVEFWILAKESGWEEKALRGAFLNSLNENIKRELATKELPKALSALINMCIDLDDHMREFGRRAGDGRRPAGGTGTSRDLPTLMWRSEEEEQHGDEEQPMQLGGAKLSSSRLGRKQRTGECFLCGKRGHFVDSCPDRVKESARQ</sequence>
<dbReference type="GeneTree" id="ENSGT00950000183173"/>
<evidence type="ECO:0000256" key="1">
    <source>
        <dbReference type="PROSITE-ProRule" id="PRU00047"/>
    </source>
</evidence>
<proteinExistence type="predicted"/>
<dbReference type="InterPro" id="IPR036875">
    <property type="entry name" value="Znf_CCHC_sf"/>
</dbReference>
<dbReference type="Proteomes" id="UP000265100">
    <property type="component" value="Chromosome 20"/>
</dbReference>
<reference evidence="4" key="3">
    <citation type="submission" date="2025-09" db="UniProtKB">
        <authorList>
            <consortium name="Ensembl"/>
        </authorList>
    </citation>
    <scope>IDENTIFICATION</scope>
</reference>
<dbReference type="GO" id="GO:0003676">
    <property type="term" value="F:nucleic acid binding"/>
    <property type="evidence" value="ECO:0007669"/>
    <property type="project" value="InterPro"/>
</dbReference>
<name>A0AAX7UCI5_ASTCA</name>
<evidence type="ECO:0000313" key="4">
    <source>
        <dbReference type="Ensembl" id="ENSACLP00000067044.1"/>
    </source>
</evidence>